<dbReference type="STRING" id="104452.A0A0L7KSX0"/>
<dbReference type="Gene3D" id="3.90.226.10">
    <property type="entry name" value="2-enoyl-CoA Hydratase, Chain A, domain 1"/>
    <property type="match status" value="2"/>
</dbReference>
<dbReference type="GO" id="GO:0016507">
    <property type="term" value="C:mitochondrial fatty acid beta-oxidation multienzyme complex"/>
    <property type="evidence" value="ECO:0007669"/>
    <property type="project" value="TreeGrafter"/>
</dbReference>
<dbReference type="GO" id="GO:0016509">
    <property type="term" value="F:long-chain (3S)-3-hydroxyacyl-CoA dehydrogenase (NAD+) activity"/>
    <property type="evidence" value="ECO:0007669"/>
    <property type="project" value="TreeGrafter"/>
</dbReference>
<organism evidence="1 2">
    <name type="scientific">Operophtera brumata</name>
    <name type="common">Winter moth</name>
    <name type="synonym">Phalaena brumata</name>
    <dbReference type="NCBI Taxonomy" id="104452"/>
    <lineage>
        <taxon>Eukaryota</taxon>
        <taxon>Metazoa</taxon>
        <taxon>Ecdysozoa</taxon>
        <taxon>Arthropoda</taxon>
        <taxon>Hexapoda</taxon>
        <taxon>Insecta</taxon>
        <taxon>Pterygota</taxon>
        <taxon>Neoptera</taxon>
        <taxon>Endopterygota</taxon>
        <taxon>Lepidoptera</taxon>
        <taxon>Glossata</taxon>
        <taxon>Ditrysia</taxon>
        <taxon>Geometroidea</taxon>
        <taxon>Geometridae</taxon>
        <taxon>Larentiinae</taxon>
        <taxon>Operophtera</taxon>
    </lineage>
</organism>
<sequence>MSNSRLLDALKILRSRKDLFLTGVHSRGYAAAAGVHTKCKIVNGVYVVTLDSPNVKVIDSNPAIEAAVIISGKPGVFIAGADISMIEACKTKEEVVTLSKKGHEIFRRIETSRKPFVAAIQGSCLGGGLETALACRYRIAVKDSKTGFGLPEVMLGLLPGGVGLPADNTAKYLEETAIMIAKDIASGKIKIDRSKKGLVDKLTATAMQWDFILDVIRVGVDKGPQAGFEAEAQGFGELAMTPQSK</sequence>
<dbReference type="InterPro" id="IPR029045">
    <property type="entry name" value="ClpP/crotonase-like_dom_sf"/>
</dbReference>
<dbReference type="AlphaFoldDB" id="A0A0L7KSX0"/>
<dbReference type="Pfam" id="PF00378">
    <property type="entry name" value="ECH_1"/>
    <property type="match status" value="1"/>
</dbReference>
<evidence type="ECO:0000313" key="1">
    <source>
        <dbReference type="EMBL" id="KOB66367.1"/>
    </source>
</evidence>
<accession>A0A0L7KSX0</accession>
<dbReference type="CDD" id="cd06558">
    <property type="entry name" value="crotonase-like"/>
    <property type="match status" value="1"/>
</dbReference>
<keyword evidence="2" id="KW-1185">Reference proteome</keyword>
<dbReference type="Proteomes" id="UP000037510">
    <property type="component" value="Unassembled WGS sequence"/>
</dbReference>
<dbReference type="SUPFAM" id="SSF52096">
    <property type="entry name" value="ClpP/crotonase"/>
    <property type="match status" value="1"/>
</dbReference>
<feature type="non-terminal residue" evidence="1">
    <location>
        <position position="245"/>
    </location>
</feature>
<protein>
    <submittedName>
        <fullName evidence="1">Hydroxyacyl-coenzyme A dehydrogenase</fullName>
    </submittedName>
</protein>
<comment type="caution">
    <text evidence="1">The sequence shown here is derived from an EMBL/GenBank/DDBJ whole genome shotgun (WGS) entry which is preliminary data.</text>
</comment>
<dbReference type="GO" id="GO:0006635">
    <property type="term" value="P:fatty acid beta-oxidation"/>
    <property type="evidence" value="ECO:0007669"/>
    <property type="project" value="TreeGrafter"/>
</dbReference>
<dbReference type="InterPro" id="IPR050136">
    <property type="entry name" value="FA_oxidation_alpha_subunit"/>
</dbReference>
<proteinExistence type="predicted"/>
<evidence type="ECO:0000313" key="2">
    <source>
        <dbReference type="Proteomes" id="UP000037510"/>
    </source>
</evidence>
<dbReference type="InterPro" id="IPR001753">
    <property type="entry name" value="Enoyl-CoA_hydra/iso"/>
</dbReference>
<dbReference type="GO" id="GO:0004300">
    <property type="term" value="F:enoyl-CoA hydratase activity"/>
    <property type="evidence" value="ECO:0007669"/>
    <property type="project" value="TreeGrafter"/>
</dbReference>
<dbReference type="PANTHER" id="PTHR43612:SF3">
    <property type="entry name" value="TRIFUNCTIONAL ENZYME SUBUNIT ALPHA, MITOCHONDRIAL"/>
    <property type="match status" value="1"/>
</dbReference>
<dbReference type="PANTHER" id="PTHR43612">
    <property type="entry name" value="TRIFUNCTIONAL ENZYME SUBUNIT ALPHA"/>
    <property type="match status" value="1"/>
</dbReference>
<dbReference type="EMBL" id="JTDY01006016">
    <property type="protein sequence ID" value="KOB66367.1"/>
    <property type="molecule type" value="Genomic_DNA"/>
</dbReference>
<name>A0A0L7KSX0_OPEBR</name>
<gene>
    <name evidence="1" type="ORF">OBRU01_21310</name>
</gene>
<reference evidence="1 2" key="1">
    <citation type="journal article" date="2015" name="Genome Biol. Evol.">
        <title>The genome of winter moth (Operophtera brumata) provides a genomic perspective on sexual dimorphism and phenology.</title>
        <authorList>
            <person name="Derks M.F."/>
            <person name="Smit S."/>
            <person name="Salis L."/>
            <person name="Schijlen E."/>
            <person name="Bossers A."/>
            <person name="Mateman C."/>
            <person name="Pijl A.S."/>
            <person name="de Ridder D."/>
            <person name="Groenen M.A."/>
            <person name="Visser M.E."/>
            <person name="Megens H.J."/>
        </authorList>
    </citation>
    <scope>NUCLEOTIDE SEQUENCE [LARGE SCALE GENOMIC DNA]</scope>
    <source>
        <strain evidence="1">WM2013NL</strain>
        <tissue evidence="1">Head and thorax</tissue>
    </source>
</reference>